<accession>A0ABP4R2B2</accession>
<dbReference type="RefSeq" id="WP_344110429.1">
    <property type="nucleotide sequence ID" value="NZ_BAAANE010000004.1"/>
</dbReference>
<reference evidence="4" key="1">
    <citation type="journal article" date="2019" name="Int. J. Syst. Evol. Microbiol.">
        <title>The Global Catalogue of Microorganisms (GCM) 10K type strain sequencing project: providing services to taxonomists for standard genome sequencing and annotation.</title>
        <authorList>
            <consortium name="The Broad Institute Genomics Platform"/>
            <consortium name="The Broad Institute Genome Sequencing Center for Infectious Disease"/>
            <person name="Wu L."/>
            <person name="Ma J."/>
        </authorList>
    </citation>
    <scope>NUCLEOTIDE SEQUENCE [LARGE SCALE GENOMIC DNA]</scope>
    <source>
        <strain evidence="4">JCM 14306</strain>
    </source>
</reference>
<keyword evidence="2" id="KW-0812">Transmembrane</keyword>
<keyword evidence="2" id="KW-0472">Membrane</keyword>
<feature type="transmembrane region" description="Helical" evidence="2">
    <location>
        <begin position="268"/>
        <end position="299"/>
    </location>
</feature>
<gene>
    <name evidence="3" type="ORF">GCM10009744_17260</name>
</gene>
<keyword evidence="4" id="KW-1185">Reference proteome</keyword>
<evidence type="ECO:0000256" key="1">
    <source>
        <dbReference type="SAM" id="MobiDB-lite"/>
    </source>
</evidence>
<dbReference type="EMBL" id="BAAANE010000004">
    <property type="protein sequence ID" value="GAA1629792.1"/>
    <property type="molecule type" value="Genomic_DNA"/>
</dbReference>
<evidence type="ECO:0000256" key="2">
    <source>
        <dbReference type="SAM" id="Phobius"/>
    </source>
</evidence>
<feature type="region of interest" description="Disordered" evidence="1">
    <location>
        <begin position="352"/>
        <end position="371"/>
    </location>
</feature>
<dbReference type="Proteomes" id="UP001501319">
    <property type="component" value="Unassembled WGS sequence"/>
</dbReference>
<evidence type="ECO:0000313" key="4">
    <source>
        <dbReference type="Proteomes" id="UP001501319"/>
    </source>
</evidence>
<protein>
    <submittedName>
        <fullName evidence="3">Uncharacterized protein</fullName>
    </submittedName>
</protein>
<name>A0ABP4R2B2_9ACTN</name>
<feature type="transmembrane region" description="Helical" evidence="2">
    <location>
        <begin position="227"/>
        <end position="248"/>
    </location>
</feature>
<comment type="caution">
    <text evidence="3">The sequence shown here is derived from an EMBL/GenBank/DDBJ whole genome shotgun (WGS) entry which is preliminary data.</text>
</comment>
<evidence type="ECO:0000313" key="3">
    <source>
        <dbReference type="EMBL" id="GAA1629792.1"/>
    </source>
</evidence>
<organism evidence="3 4">
    <name type="scientific">Kribbella alba</name>
    <dbReference type="NCBI Taxonomy" id="190197"/>
    <lineage>
        <taxon>Bacteria</taxon>
        <taxon>Bacillati</taxon>
        <taxon>Actinomycetota</taxon>
        <taxon>Actinomycetes</taxon>
        <taxon>Propionibacteriales</taxon>
        <taxon>Kribbellaceae</taxon>
        <taxon>Kribbella</taxon>
    </lineage>
</organism>
<proteinExistence type="predicted"/>
<keyword evidence="2" id="KW-1133">Transmembrane helix</keyword>
<sequence>MQAAGERRKRVTVGLLADPDTPTDLAQELAEELPELLAAKVDGSLEWVLEVHSSPFSAQTEDSGTLVSRIARRARREGWDIAIGLTELPIRAGGRPLVADASASQRAAVISLPALGGLRMRTRARAALLDLIRALYAGQREVEAGAAKLARKWTAPFRTSAVDDELIDVRLVGTMARGRIRLLLGMVRSNRPWKLLPGLAKAMAAALATSAVSTLNNTMWQVSDTLGTPRLLVAMVGSIALLVAWLIIDAELWERVEEPTPDQREKAWFYNASTVLTLVVGVGICYLGLLVLNLLLAAFVLRPVLLQQTFGHPVGVGNYFLLSWLVSTAATAGAALGSSLETDDAIRAAAYGRRERERRQDAIDDAADEAA</sequence>
<feature type="transmembrane region" description="Helical" evidence="2">
    <location>
        <begin position="319"/>
        <end position="337"/>
    </location>
</feature>
<feature type="compositionally biased region" description="Basic and acidic residues" evidence="1">
    <location>
        <begin position="352"/>
        <end position="362"/>
    </location>
</feature>